<dbReference type="EMBL" id="CYZT01000106">
    <property type="protein sequence ID" value="CUO51429.1"/>
    <property type="molecule type" value="Genomic_DNA"/>
</dbReference>
<feature type="compositionally biased region" description="Gly residues" evidence="1">
    <location>
        <begin position="229"/>
        <end position="238"/>
    </location>
</feature>
<organism evidence="2 3">
    <name type="scientific">Flavonifractor plautii</name>
    <name type="common">Fusobacterium plautii</name>
    <dbReference type="NCBI Taxonomy" id="292800"/>
    <lineage>
        <taxon>Bacteria</taxon>
        <taxon>Bacillati</taxon>
        <taxon>Bacillota</taxon>
        <taxon>Clostridia</taxon>
        <taxon>Eubacteriales</taxon>
        <taxon>Oscillospiraceae</taxon>
        <taxon>Flavonifractor</taxon>
    </lineage>
</organism>
<sequence>MLGVVVHVVEVDDARLVGLHDVGGEQQPLGDVLGHLAGHVVPLNRVDHRVLVGVLLLGLLVVALDEGEDLAVGGVGRPGQGADIAVADVALGGLKGAQAHNLGLHQLLNLLHGQGAAHPGGGLLHAEGELGHLPAGQLRRLVGGQIGFGDGGGDLLPVKGGLAAVALHDFHWCCHSLQFICPLHYIGLTGKAQYYIWRFVKSDRPGWNSGAGHGIIDKTDSEAPEGATGRSGGICGAH</sequence>
<proteinExistence type="predicted"/>
<protein>
    <submittedName>
        <fullName evidence="2">Uncharacterized protein</fullName>
    </submittedName>
</protein>
<gene>
    <name evidence="2" type="ORF">ERS852411_01673</name>
</gene>
<accession>A0A174FS61</accession>
<evidence type="ECO:0000256" key="1">
    <source>
        <dbReference type="SAM" id="MobiDB-lite"/>
    </source>
</evidence>
<evidence type="ECO:0000313" key="3">
    <source>
        <dbReference type="Proteomes" id="UP000095746"/>
    </source>
</evidence>
<evidence type="ECO:0000313" key="2">
    <source>
        <dbReference type="EMBL" id="CUO51429.1"/>
    </source>
</evidence>
<dbReference type="Proteomes" id="UP000095746">
    <property type="component" value="Unassembled WGS sequence"/>
</dbReference>
<reference evidence="2 3" key="1">
    <citation type="submission" date="2015-09" db="EMBL/GenBank/DDBJ databases">
        <authorList>
            <consortium name="Pathogen Informatics"/>
        </authorList>
    </citation>
    <scope>NUCLEOTIDE SEQUENCE [LARGE SCALE GENOMIC DNA]</scope>
    <source>
        <strain evidence="2 3">2789STDY5608854</strain>
    </source>
</reference>
<feature type="region of interest" description="Disordered" evidence="1">
    <location>
        <begin position="215"/>
        <end position="238"/>
    </location>
</feature>
<dbReference type="AlphaFoldDB" id="A0A174FS61"/>
<name>A0A174FS61_FLAPL</name>